<evidence type="ECO:0000256" key="1">
    <source>
        <dbReference type="SAM" id="MobiDB-lite"/>
    </source>
</evidence>
<proteinExistence type="predicted"/>
<dbReference type="AlphaFoldDB" id="A0AAW1YPK4"/>
<protein>
    <submittedName>
        <fullName evidence="2">Uncharacterized protein</fullName>
    </submittedName>
</protein>
<accession>A0AAW1YPK4</accession>
<dbReference type="EMBL" id="JBEDUW010000001">
    <property type="protein sequence ID" value="KAK9950488.1"/>
    <property type="molecule type" value="Genomic_DNA"/>
</dbReference>
<evidence type="ECO:0000313" key="3">
    <source>
        <dbReference type="Proteomes" id="UP001457282"/>
    </source>
</evidence>
<evidence type="ECO:0000313" key="2">
    <source>
        <dbReference type="EMBL" id="KAK9950488.1"/>
    </source>
</evidence>
<keyword evidence="3" id="KW-1185">Reference proteome</keyword>
<comment type="caution">
    <text evidence="2">The sequence shown here is derived from an EMBL/GenBank/DDBJ whole genome shotgun (WGS) entry which is preliminary data.</text>
</comment>
<reference evidence="2 3" key="1">
    <citation type="journal article" date="2023" name="G3 (Bethesda)">
        <title>A chromosome-length genome assembly and annotation of blackberry (Rubus argutus, cv. 'Hillquist').</title>
        <authorList>
            <person name="Bruna T."/>
            <person name="Aryal R."/>
            <person name="Dudchenko O."/>
            <person name="Sargent D.J."/>
            <person name="Mead D."/>
            <person name="Buti M."/>
            <person name="Cavallini A."/>
            <person name="Hytonen T."/>
            <person name="Andres J."/>
            <person name="Pham M."/>
            <person name="Weisz D."/>
            <person name="Mascagni F."/>
            <person name="Usai G."/>
            <person name="Natali L."/>
            <person name="Bassil N."/>
            <person name="Fernandez G.E."/>
            <person name="Lomsadze A."/>
            <person name="Armour M."/>
            <person name="Olukolu B."/>
            <person name="Poorten T."/>
            <person name="Britton C."/>
            <person name="Davik J."/>
            <person name="Ashrafi H."/>
            <person name="Aiden E.L."/>
            <person name="Borodovsky M."/>
            <person name="Worthington M."/>
        </authorList>
    </citation>
    <scope>NUCLEOTIDE SEQUENCE [LARGE SCALE GENOMIC DNA]</scope>
    <source>
        <strain evidence="2">PI 553951</strain>
    </source>
</reference>
<name>A0AAW1YPK4_RUBAR</name>
<feature type="region of interest" description="Disordered" evidence="1">
    <location>
        <begin position="146"/>
        <end position="169"/>
    </location>
</feature>
<dbReference type="Proteomes" id="UP001457282">
    <property type="component" value="Unassembled WGS sequence"/>
</dbReference>
<sequence>MKPCSAQPHNPDAVPLCYTTASSTPHVTAAVLPCRAHITSLPPLLLTPPLKAQRARALGPSHHLKSRLLWRAWTDHISPGRRSMPSSPKTRVLLCDTVAALPCCVATSSCPLLQDPQHRTPAPPTTVISSVFNLQAAALQEAHPYRARRCHHQPNSAPPAGTDRKGERN</sequence>
<gene>
    <name evidence="2" type="ORF">M0R45_005975</name>
</gene>
<organism evidence="2 3">
    <name type="scientific">Rubus argutus</name>
    <name type="common">Southern blackberry</name>
    <dbReference type="NCBI Taxonomy" id="59490"/>
    <lineage>
        <taxon>Eukaryota</taxon>
        <taxon>Viridiplantae</taxon>
        <taxon>Streptophyta</taxon>
        <taxon>Embryophyta</taxon>
        <taxon>Tracheophyta</taxon>
        <taxon>Spermatophyta</taxon>
        <taxon>Magnoliopsida</taxon>
        <taxon>eudicotyledons</taxon>
        <taxon>Gunneridae</taxon>
        <taxon>Pentapetalae</taxon>
        <taxon>rosids</taxon>
        <taxon>fabids</taxon>
        <taxon>Rosales</taxon>
        <taxon>Rosaceae</taxon>
        <taxon>Rosoideae</taxon>
        <taxon>Rosoideae incertae sedis</taxon>
        <taxon>Rubus</taxon>
    </lineage>
</organism>